<evidence type="ECO:0000313" key="2">
    <source>
        <dbReference type="Proteomes" id="UP000185109"/>
    </source>
</evidence>
<protein>
    <submittedName>
        <fullName evidence="1">Uncharacterized protein</fullName>
    </submittedName>
</protein>
<dbReference type="AlphaFoldDB" id="A0A1L5PDJ6"/>
<accession>A0A1L5PDJ6</accession>
<sequence>METRKVAVIAETLPSIAFMKPALEIVDTLTDRHLASEKFGGTALKVRHRTDPFN</sequence>
<dbReference type="EMBL" id="CP017244">
    <property type="protein sequence ID" value="APO78214.1"/>
    <property type="molecule type" value="Genomic_DNA"/>
</dbReference>
<evidence type="ECO:0000313" key="1">
    <source>
        <dbReference type="EMBL" id="APO78214.1"/>
    </source>
</evidence>
<reference evidence="1 2" key="1">
    <citation type="submission" date="2016-09" db="EMBL/GenBank/DDBJ databases">
        <title>The complete genome sequences of Rhizobium gallicum, symbiovars gallicum and phaseoli, symbionts associated to common bean (Phaseolus vulgaris).</title>
        <authorList>
            <person name="Bustos P."/>
            <person name="Santamaria R.I."/>
            <person name="Perez-Carrascal O.M."/>
            <person name="Juarez S."/>
            <person name="Lozano L."/>
            <person name="Martinez-Flores I."/>
            <person name="Martinez-Romero E."/>
            <person name="Cevallos M."/>
            <person name="Romero D."/>
            <person name="Davila G."/>
            <person name="Gonzalez V."/>
        </authorList>
    </citation>
    <scope>NUCLEOTIDE SEQUENCE [LARGE SCALE GENOMIC DNA]</scope>
    <source>
        <strain evidence="1 2">8C-3</strain>
        <plasmid evidence="2">Plasmid prsp8c3c</plasmid>
    </source>
</reference>
<geneLocation type="plasmid" evidence="2">
    <name>prsp8c3c</name>
</geneLocation>
<organism evidence="1 2">
    <name type="scientific">Rhizobium etli 8C-3</name>
    <dbReference type="NCBI Taxonomy" id="538025"/>
    <lineage>
        <taxon>Bacteria</taxon>
        <taxon>Pseudomonadati</taxon>
        <taxon>Pseudomonadota</taxon>
        <taxon>Alphaproteobacteria</taxon>
        <taxon>Hyphomicrobiales</taxon>
        <taxon>Rhizobiaceae</taxon>
        <taxon>Rhizobium/Agrobacterium group</taxon>
        <taxon>Rhizobium</taxon>
    </lineage>
</organism>
<dbReference type="RefSeq" id="WP_155774544.1">
    <property type="nucleotide sequence ID" value="NZ_CP017244.1"/>
</dbReference>
<gene>
    <name evidence="1" type="ORF">AM571_PC00476</name>
</gene>
<keyword evidence="1" id="KW-0614">Plasmid</keyword>
<name>A0A1L5PDJ6_RHIET</name>
<proteinExistence type="predicted"/>
<dbReference type="Proteomes" id="UP000185109">
    <property type="component" value="Plasmid pRsp8C3c"/>
</dbReference>